<protein>
    <recommendedName>
        <fullName evidence="2">histidine kinase</fullName>
        <ecNumber evidence="2">2.7.13.3</ecNumber>
    </recommendedName>
</protein>
<dbReference type="RefSeq" id="WP_289503079.1">
    <property type="nucleotide sequence ID" value="NZ_CP116805.1"/>
</dbReference>
<keyword evidence="8" id="KW-0472">Membrane</keyword>
<keyword evidence="5" id="KW-0418">Kinase</keyword>
<dbReference type="GO" id="GO:0005524">
    <property type="term" value="F:ATP binding"/>
    <property type="evidence" value="ECO:0007669"/>
    <property type="project" value="UniProtKB-KW"/>
</dbReference>
<dbReference type="CDD" id="cd16922">
    <property type="entry name" value="HATPase_EvgS-ArcB-TorS-like"/>
    <property type="match status" value="1"/>
</dbReference>
<evidence type="ECO:0000256" key="6">
    <source>
        <dbReference type="ARBA" id="ARBA00023012"/>
    </source>
</evidence>
<evidence type="ECO:0000256" key="4">
    <source>
        <dbReference type="ARBA" id="ARBA00022679"/>
    </source>
</evidence>
<evidence type="ECO:0000256" key="7">
    <source>
        <dbReference type="SAM" id="Coils"/>
    </source>
</evidence>
<evidence type="ECO:0000256" key="5">
    <source>
        <dbReference type="ARBA" id="ARBA00022777"/>
    </source>
</evidence>
<dbReference type="InterPro" id="IPR036890">
    <property type="entry name" value="HATPase_C_sf"/>
</dbReference>
<dbReference type="Proteomes" id="UP001217500">
    <property type="component" value="Chromosome"/>
</dbReference>
<organism evidence="11 12">
    <name type="scientific">Gimibacter soli</name>
    <dbReference type="NCBI Taxonomy" id="3024400"/>
    <lineage>
        <taxon>Bacteria</taxon>
        <taxon>Pseudomonadati</taxon>
        <taxon>Pseudomonadota</taxon>
        <taxon>Alphaproteobacteria</taxon>
        <taxon>Kordiimonadales</taxon>
        <taxon>Temperatibacteraceae</taxon>
        <taxon>Gimibacter</taxon>
    </lineage>
</organism>
<keyword evidence="12" id="KW-1185">Reference proteome</keyword>
<dbReference type="SMART" id="SM00388">
    <property type="entry name" value="HisKA"/>
    <property type="match status" value="1"/>
</dbReference>
<accession>A0AAF0BL04</accession>
<dbReference type="EMBL" id="CP116805">
    <property type="protein sequence ID" value="WCL53567.1"/>
    <property type="molecule type" value="Genomic_DNA"/>
</dbReference>
<keyword evidence="7" id="KW-0175">Coiled coil</keyword>
<keyword evidence="8" id="KW-1133">Transmembrane helix</keyword>
<feature type="signal peptide" evidence="9">
    <location>
        <begin position="1"/>
        <end position="18"/>
    </location>
</feature>
<reference evidence="11" key="1">
    <citation type="submission" date="2023-01" db="EMBL/GenBank/DDBJ databases">
        <title>The genome sequence of Kordiimonadaceae bacterium 6D33.</title>
        <authorList>
            <person name="Liu Y."/>
        </authorList>
    </citation>
    <scope>NUCLEOTIDE SEQUENCE</scope>
    <source>
        <strain evidence="11">6D33</strain>
    </source>
</reference>
<dbReference type="PRINTS" id="PR00344">
    <property type="entry name" value="BCTRLSENSOR"/>
</dbReference>
<comment type="catalytic activity">
    <reaction evidence="1">
        <text>ATP + protein L-histidine = ADP + protein N-phospho-L-histidine.</text>
        <dbReference type="EC" id="2.7.13.3"/>
    </reaction>
</comment>
<evidence type="ECO:0000259" key="10">
    <source>
        <dbReference type="PROSITE" id="PS50109"/>
    </source>
</evidence>
<dbReference type="SUPFAM" id="SSF47384">
    <property type="entry name" value="Homodimeric domain of signal transducing histidine kinase"/>
    <property type="match status" value="1"/>
</dbReference>
<name>A0AAF0BL04_9PROT</name>
<dbReference type="FunFam" id="3.30.565.10:FF:000010">
    <property type="entry name" value="Sensor histidine kinase RcsC"/>
    <property type="match status" value="1"/>
</dbReference>
<keyword evidence="11" id="KW-0067">ATP-binding</keyword>
<evidence type="ECO:0000313" key="11">
    <source>
        <dbReference type="EMBL" id="WCL53567.1"/>
    </source>
</evidence>
<proteinExistence type="predicted"/>
<dbReference type="PANTHER" id="PTHR43047">
    <property type="entry name" value="TWO-COMPONENT HISTIDINE PROTEIN KINASE"/>
    <property type="match status" value="1"/>
</dbReference>
<dbReference type="InterPro" id="IPR003661">
    <property type="entry name" value="HisK_dim/P_dom"/>
</dbReference>
<dbReference type="CDD" id="cd00082">
    <property type="entry name" value="HisKA"/>
    <property type="match status" value="1"/>
</dbReference>
<dbReference type="PROSITE" id="PS50109">
    <property type="entry name" value="HIS_KIN"/>
    <property type="match status" value="1"/>
</dbReference>
<evidence type="ECO:0000256" key="1">
    <source>
        <dbReference type="ARBA" id="ARBA00000085"/>
    </source>
</evidence>
<dbReference type="InterPro" id="IPR036097">
    <property type="entry name" value="HisK_dim/P_sf"/>
</dbReference>
<dbReference type="EC" id="2.7.13.3" evidence="2"/>
<dbReference type="InterPro" id="IPR003594">
    <property type="entry name" value="HATPase_dom"/>
</dbReference>
<keyword evidence="6" id="KW-0902">Two-component regulatory system</keyword>
<dbReference type="SMART" id="SM00387">
    <property type="entry name" value="HATPase_c"/>
    <property type="match status" value="1"/>
</dbReference>
<evidence type="ECO:0000256" key="8">
    <source>
        <dbReference type="SAM" id="Phobius"/>
    </source>
</evidence>
<dbReference type="Pfam" id="PF02518">
    <property type="entry name" value="HATPase_c"/>
    <property type="match status" value="1"/>
</dbReference>
<sequence>MRSLLVHAAVVLVTAAMAAITAREALNVSREVAEARFQAVSGILAERLNGQFASNLRAAGNIFAIYNVVDKLEADQFRRFVANEAALSNGRAFVIGALRATSESDARVQALARELKVENFAIRDMPSATESGFRFPAFFVWGRDAEKADAMVGVDLAGLPQVRHMIVEASAGRRILAAPLDPQAAEYFGVEYGVLLITPFSSEKSRLAGAILQIIDMASVSTELLVDSRFEGYGLQIDGIGMPESYGLSLVVRGDKLEAIDRNAWKPEDYVFQSTRMIGSGEWRMTLWAPAEFFPLDYSRPVAVVITWIIIGCLLLVIIGSQSRRAERIVEIVNRRTQALKDAHLELEEHYKLLQHLNQDLDDARRNAETANTAKSEFLATMSHELRTPLNAILGFSELLKNQSLGPIGDGRYVEYANDIHVSGAHLLQLINDILDLAKLEAGKTVIERSPLSLPEIGNRVISLLGQSAEEKGLELSLQVDPNLPNRIMGDSLRLRQILINLVTNAVKFTNNGSIRIAFTAIERKDGPGWRMSVKDTGIGIPEEKLSTLFERFSQVDGARTRAFGGVGLGLAICRELSTRMGGSISVESKVGEGTNFWCDFPLVAAESDPEDSDMSMI</sequence>
<dbReference type="InterPro" id="IPR005467">
    <property type="entry name" value="His_kinase_dom"/>
</dbReference>
<feature type="coiled-coil region" evidence="7">
    <location>
        <begin position="340"/>
        <end position="374"/>
    </location>
</feature>
<dbReference type="KEGG" id="gso:PH603_13590"/>
<keyword evidence="9" id="KW-0732">Signal</keyword>
<evidence type="ECO:0000256" key="2">
    <source>
        <dbReference type="ARBA" id="ARBA00012438"/>
    </source>
</evidence>
<dbReference type="GO" id="GO:0000155">
    <property type="term" value="F:phosphorelay sensor kinase activity"/>
    <property type="evidence" value="ECO:0007669"/>
    <property type="project" value="InterPro"/>
</dbReference>
<keyword evidence="11" id="KW-0547">Nucleotide-binding</keyword>
<dbReference type="Gene3D" id="1.10.287.130">
    <property type="match status" value="1"/>
</dbReference>
<evidence type="ECO:0000256" key="3">
    <source>
        <dbReference type="ARBA" id="ARBA00022553"/>
    </source>
</evidence>
<dbReference type="InterPro" id="IPR004358">
    <property type="entry name" value="Sig_transdc_His_kin-like_C"/>
</dbReference>
<keyword evidence="3" id="KW-0597">Phosphoprotein</keyword>
<dbReference type="AlphaFoldDB" id="A0AAF0BL04"/>
<feature type="domain" description="Histidine kinase" evidence="10">
    <location>
        <begin position="381"/>
        <end position="605"/>
    </location>
</feature>
<gene>
    <name evidence="11" type="ORF">PH603_13590</name>
</gene>
<dbReference type="SUPFAM" id="SSF55874">
    <property type="entry name" value="ATPase domain of HSP90 chaperone/DNA topoisomerase II/histidine kinase"/>
    <property type="match status" value="1"/>
</dbReference>
<dbReference type="Pfam" id="PF00512">
    <property type="entry name" value="HisKA"/>
    <property type="match status" value="1"/>
</dbReference>
<keyword evidence="4" id="KW-0808">Transferase</keyword>
<feature type="chain" id="PRO_5042091415" description="histidine kinase" evidence="9">
    <location>
        <begin position="19"/>
        <end position="618"/>
    </location>
</feature>
<evidence type="ECO:0000313" key="12">
    <source>
        <dbReference type="Proteomes" id="UP001217500"/>
    </source>
</evidence>
<dbReference type="Gene3D" id="3.30.565.10">
    <property type="entry name" value="Histidine kinase-like ATPase, C-terminal domain"/>
    <property type="match status" value="1"/>
</dbReference>
<evidence type="ECO:0000256" key="9">
    <source>
        <dbReference type="SAM" id="SignalP"/>
    </source>
</evidence>
<keyword evidence="8" id="KW-0812">Transmembrane</keyword>
<feature type="transmembrane region" description="Helical" evidence="8">
    <location>
        <begin position="302"/>
        <end position="319"/>
    </location>
</feature>